<evidence type="ECO:0000313" key="3">
    <source>
        <dbReference type="EMBL" id="ANU14436.1"/>
    </source>
</evidence>
<organism evidence="3 4">
    <name type="scientific">Planococcus halocryophilus</name>
    <dbReference type="NCBI Taxonomy" id="1215089"/>
    <lineage>
        <taxon>Bacteria</taxon>
        <taxon>Bacillati</taxon>
        <taxon>Bacillota</taxon>
        <taxon>Bacilli</taxon>
        <taxon>Bacillales</taxon>
        <taxon>Caryophanaceae</taxon>
        <taxon>Planococcus</taxon>
    </lineage>
</organism>
<evidence type="ECO:0000256" key="1">
    <source>
        <dbReference type="SAM" id="MobiDB-lite"/>
    </source>
</evidence>
<protein>
    <recommendedName>
        <fullName evidence="5">Phage capsid protein</fullName>
    </recommendedName>
</protein>
<dbReference type="Pfam" id="PF19893">
    <property type="entry name" value="DUF6366"/>
    <property type="match status" value="1"/>
</dbReference>
<dbReference type="RefSeq" id="WP_008496141.1">
    <property type="nucleotide sequence ID" value="NZ_CP016537.2"/>
</dbReference>
<gene>
    <name evidence="3" type="ORF">BBI08_11385</name>
</gene>
<feature type="region of interest" description="Disordered" evidence="1">
    <location>
        <begin position="1"/>
        <end position="35"/>
    </location>
</feature>
<dbReference type="EMBL" id="CP016537">
    <property type="protein sequence ID" value="ANU14436.1"/>
    <property type="molecule type" value="Genomic_DNA"/>
</dbReference>
<accession>A0A1C7DSE9</accession>
<proteinExistence type="predicted"/>
<name>A0A1C7DSE9_9BACL</name>
<keyword evidence="2" id="KW-0812">Transmembrane</keyword>
<evidence type="ECO:0008006" key="5">
    <source>
        <dbReference type="Google" id="ProtNLM"/>
    </source>
</evidence>
<dbReference type="KEGG" id="phc:BBI08_11385"/>
<dbReference type="AlphaFoldDB" id="A0A1C7DSE9"/>
<evidence type="ECO:0000313" key="4">
    <source>
        <dbReference type="Proteomes" id="UP000092687"/>
    </source>
</evidence>
<sequence>MDKQKAPQEERSKLRQDEQKQNPTGNLRDGFDRGAGSGNVTDIAGDMGWKGMTLLILLLVGGYVIYQLFFS</sequence>
<dbReference type="Proteomes" id="UP000092687">
    <property type="component" value="Chromosome"/>
</dbReference>
<evidence type="ECO:0000256" key="2">
    <source>
        <dbReference type="SAM" id="Phobius"/>
    </source>
</evidence>
<feature type="transmembrane region" description="Helical" evidence="2">
    <location>
        <begin position="52"/>
        <end position="70"/>
    </location>
</feature>
<dbReference type="STRING" id="1215089.BBI08_11385"/>
<keyword evidence="2" id="KW-0472">Membrane</keyword>
<feature type="compositionally biased region" description="Basic and acidic residues" evidence="1">
    <location>
        <begin position="1"/>
        <end position="20"/>
    </location>
</feature>
<dbReference type="OrthoDB" id="2935923at2"/>
<keyword evidence="2" id="KW-1133">Transmembrane helix</keyword>
<dbReference type="InterPro" id="IPR045946">
    <property type="entry name" value="DUF6366"/>
</dbReference>
<reference evidence="3" key="1">
    <citation type="submission" date="2016-10" db="EMBL/GenBank/DDBJ databases">
        <authorList>
            <person name="de Groot N.N."/>
        </authorList>
    </citation>
    <scope>NUCLEOTIDE SEQUENCE</scope>
    <source>
        <strain evidence="3">DSM 24743</strain>
    </source>
</reference>
<keyword evidence="4" id="KW-1185">Reference proteome</keyword>